<dbReference type="SUPFAM" id="SSF54534">
    <property type="entry name" value="FKBP-like"/>
    <property type="match status" value="1"/>
</dbReference>
<dbReference type="STRING" id="400055.SAMN04490243_0233"/>
<proteinExistence type="inferred from homology"/>
<dbReference type="PRINTS" id="PR00153">
    <property type="entry name" value="CSAPPISMRASE"/>
</dbReference>
<dbReference type="InterPro" id="IPR044666">
    <property type="entry name" value="Cyclophilin_A-like"/>
</dbReference>
<feature type="domain" description="PPIase cyclophilin-type" evidence="8">
    <location>
        <begin position="39"/>
        <end position="193"/>
    </location>
</feature>
<evidence type="ECO:0000256" key="3">
    <source>
        <dbReference type="ARBA" id="ARBA00013194"/>
    </source>
</evidence>
<feature type="domain" description="PPIase FKBP-type" evidence="7">
    <location>
        <begin position="260"/>
        <end position="366"/>
    </location>
</feature>
<dbReference type="Pfam" id="PF00160">
    <property type="entry name" value="Pro_isomerase"/>
    <property type="match status" value="1"/>
</dbReference>
<dbReference type="GO" id="GO:0003755">
    <property type="term" value="F:peptidyl-prolyl cis-trans isomerase activity"/>
    <property type="evidence" value="ECO:0007669"/>
    <property type="project" value="UniProtKB-KW"/>
</dbReference>
<dbReference type="GO" id="GO:0006457">
    <property type="term" value="P:protein folding"/>
    <property type="evidence" value="ECO:0007669"/>
    <property type="project" value="InterPro"/>
</dbReference>
<sequence>MKNLLYLLCISMLPLAGCKSNQYADLGDGLYAHMKTTKGDIVLRLEYEKTPVTVASFVTLAEGTSPYVSEEYKDKPYYNGVTFHRVMNDFMIQGGDPTASGRGGPGYQFKDEFNDSLRHDRKGLLSMANPGYPNTNGSQFFITHAETPWLDGKHTIFGEVVAGIEVVDSIAAVEVSQGSNKPVTDVVMEEVNIIRQGKDARKFDALAVMQDYFAEIEAKQAAVKAFGEELVAQRMEADSMASGLKYIVLESGEGPKPEIGQMVLVNYAGYLENGTLFDTNIEAEALKSDQFEVINRNHRGIFQPSPMLFSPDSRLVAGFKEALLSMQVGDKWRVFIPPYLGYGPQGSGPIPPNANLIFDLELTGISE</sequence>
<dbReference type="Proteomes" id="UP000199534">
    <property type="component" value="Unassembled WGS sequence"/>
</dbReference>
<comment type="catalytic activity">
    <reaction evidence="1 6">
        <text>[protein]-peptidylproline (omega=180) = [protein]-peptidylproline (omega=0)</text>
        <dbReference type="Rhea" id="RHEA:16237"/>
        <dbReference type="Rhea" id="RHEA-COMP:10747"/>
        <dbReference type="Rhea" id="RHEA-COMP:10748"/>
        <dbReference type="ChEBI" id="CHEBI:83833"/>
        <dbReference type="ChEBI" id="CHEBI:83834"/>
        <dbReference type="EC" id="5.2.1.8"/>
    </reaction>
</comment>
<reference evidence="9 10" key="1">
    <citation type="submission" date="2016-10" db="EMBL/GenBank/DDBJ databases">
        <authorList>
            <person name="de Groot N.N."/>
        </authorList>
    </citation>
    <scope>NUCLEOTIDE SEQUENCE [LARGE SCALE GENOMIC DNA]</scope>
    <source>
        <strain evidence="9 10">DSM 21019</strain>
    </source>
</reference>
<evidence type="ECO:0000259" key="8">
    <source>
        <dbReference type="PROSITE" id="PS50072"/>
    </source>
</evidence>
<dbReference type="RefSeq" id="WP_092980016.1">
    <property type="nucleotide sequence ID" value="NZ_FOYQ01000001.1"/>
</dbReference>
<comment type="similarity">
    <text evidence="2">Belongs to the cyclophilin-type PPIase family.</text>
</comment>
<dbReference type="EC" id="5.2.1.8" evidence="3 6"/>
<dbReference type="PROSITE" id="PS50059">
    <property type="entry name" value="FKBP_PPIASE"/>
    <property type="match status" value="1"/>
</dbReference>
<organism evidence="9 10">
    <name type="scientific">Robiginitalea myxolifaciens</name>
    <dbReference type="NCBI Taxonomy" id="400055"/>
    <lineage>
        <taxon>Bacteria</taxon>
        <taxon>Pseudomonadati</taxon>
        <taxon>Bacteroidota</taxon>
        <taxon>Flavobacteriia</taxon>
        <taxon>Flavobacteriales</taxon>
        <taxon>Flavobacteriaceae</taxon>
        <taxon>Robiginitalea</taxon>
    </lineage>
</organism>
<evidence type="ECO:0000256" key="6">
    <source>
        <dbReference type="PROSITE-ProRule" id="PRU00277"/>
    </source>
</evidence>
<dbReference type="Gene3D" id="2.40.100.10">
    <property type="entry name" value="Cyclophilin-like"/>
    <property type="match status" value="1"/>
</dbReference>
<dbReference type="InterPro" id="IPR046357">
    <property type="entry name" value="PPIase_dom_sf"/>
</dbReference>
<keyword evidence="5 6" id="KW-0413">Isomerase</keyword>
<dbReference type="CDD" id="cd00317">
    <property type="entry name" value="cyclophilin"/>
    <property type="match status" value="1"/>
</dbReference>
<evidence type="ECO:0000313" key="10">
    <source>
        <dbReference type="Proteomes" id="UP000199534"/>
    </source>
</evidence>
<evidence type="ECO:0000313" key="9">
    <source>
        <dbReference type="EMBL" id="SFR31450.1"/>
    </source>
</evidence>
<dbReference type="InterPro" id="IPR001179">
    <property type="entry name" value="PPIase_FKBP_dom"/>
</dbReference>
<dbReference type="PANTHER" id="PTHR45625">
    <property type="entry name" value="PEPTIDYL-PROLYL CIS-TRANS ISOMERASE-RELATED"/>
    <property type="match status" value="1"/>
</dbReference>
<evidence type="ECO:0000256" key="1">
    <source>
        <dbReference type="ARBA" id="ARBA00000971"/>
    </source>
</evidence>
<dbReference type="AlphaFoldDB" id="A0A1I6FND4"/>
<evidence type="ECO:0000256" key="4">
    <source>
        <dbReference type="ARBA" id="ARBA00023110"/>
    </source>
</evidence>
<protein>
    <recommendedName>
        <fullName evidence="3 6">peptidylprolyl isomerase</fullName>
        <ecNumber evidence="3 6">5.2.1.8</ecNumber>
    </recommendedName>
</protein>
<dbReference type="PROSITE" id="PS50072">
    <property type="entry name" value="CSA_PPIASE_2"/>
    <property type="match status" value="1"/>
</dbReference>
<dbReference type="OrthoDB" id="9807797at2"/>
<dbReference type="Pfam" id="PF00254">
    <property type="entry name" value="FKBP_C"/>
    <property type="match status" value="1"/>
</dbReference>
<gene>
    <name evidence="9" type="ORF">SAMN04490243_0233</name>
</gene>
<dbReference type="EMBL" id="FOYQ01000001">
    <property type="protein sequence ID" value="SFR31450.1"/>
    <property type="molecule type" value="Genomic_DNA"/>
</dbReference>
<accession>A0A1I6FND4</accession>
<dbReference type="InterPro" id="IPR002130">
    <property type="entry name" value="Cyclophilin-type_PPIase_dom"/>
</dbReference>
<dbReference type="PANTHER" id="PTHR45625:SF4">
    <property type="entry name" value="PEPTIDYLPROLYL ISOMERASE DOMAIN AND WD REPEAT-CONTAINING PROTEIN 1"/>
    <property type="match status" value="1"/>
</dbReference>
<dbReference type="InterPro" id="IPR020892">
    <property type="entry name" value="Cyclophilin-type_PPIase_CS"/>
</dbReference>
<keyword evidence="4 6" id="KW-0697">Rotamase</keyword>
<dbReference type="PROSITE" id="PS00170">
    <property type="entry name" value="CSA_PPIASE_1"/>
    <property type="match status" value="1"/>
</dbReference>
<evidence type="ECO:0000259" key="7">
    <source>
        <dbReference type="PROSITE" id="PS50059"/>
    </source>
</evidence>
<dbReference type="Gene3D" id="3.10.50.40">
    <property type="match status" value="1"/>
</dbReference>
<name>A0A1I6FND4_9FLAO</name>
<evidence type="ECO:0000256" key="5">
    <source>
        <dbReference type="ARBA" id="ARBA00023235"/>
    </source>
</evidence>
<keyword evidence="10" id="KW-1185">Reference proteome</keyword>
<dbReference type="SUPFAM" id="SSF50891">
    <property type="entry name" value="Cyclophilin-like"/>
    <property type="match status" value="1"/>
</dbReference>
<dbReference type="InterPro" id="IPR029000">
    <property type="entry name" value="Cyclophilin-like_dom_sf"/>
</dbReference>
<evidence type="ECO:0000256" key="2">
    <source>
        <dbReference type="ARBA" id="ARBA00007365"/>
    </source>
</evidence>